<evidence type="ECO:0000256" key="9">
    <source>
        <dbReference type="ARBA" id="ARBA00023224"/>
    </source>
</evidence>
<keyword evidence="4 10" id="KW-0812">Transmembrane</keyword>
<accession>A0A8N1S9P8</accession>
<evidence type="ECO:0000313" key="11">
    <source>
        <dbReference type="Proteomes" id="UP000504615"/>
    </source>
</evidence>
<dbReference type="OrthoDB" id="6617147at2759"/>
<dbReference type="PANTHER" id="PTHR21137:SF35">
    <property type="entry name" value="ODORANT RECEPTOR 19A-RELATED"/>
    <property type="match status" value="1"/>
</dbReference>
<keyword evidence="3 10" id="KW-0716">Sensory transduction</keyword>
<dbReference type="GO" id="GO:0007165">
    <property type="term" value="P:signal transduction"/>
    <property type="evidence" value="ECO:0007669"/>
    <property type="project" value="UniProtKB-KW"/>
</dbReference>
<feature type="transmembrane region" description="Helical" evidence="10">
    <location>
        <begin position="201"/>
        <end position="222"/>
    </location>
</feature>
<feature type="transmembrane region" description="Helical" evidence="10">
    <location>
        <begin position="171"/>
        <end position="194"/>
    </location>
</feature>
<keyword evidence="9 10" id="KW-0807">Transducer</keyword>
<evidence type="ECO:0000256" key="5">
    <source>
        <dbReference type="ARBA" id="ARBA00022725"/>
    </source>
</evidence>
<feature type="transmembrane region" description="Helical" evidence="10">
    <location>
        <begin position="38"/>
        <end position="56"/>
    </location>
</feature>
<evidence type="ECO:0000256" key="8">
    <source>
        <dbReference type="ARBA" id="ARBA00023170"/>
    </source>
</evidence>
<dbReference type="GO" id="GO:0005886">
    <property type="term" value="C:plasma membrane"/>
    <property type="evidence" value="ECO:0007669"/>
    <property type="project" value="UniProtKB-SubCell"/>
</dbReference>
<dbReference type="InterPro" id="IPR004117">
    <property type="entry name" value="7tm6_olfct_rcpt"/>
</dbReference>
<dbReference type="RefSeq" id="XP_025075471.1">
    <property type="nucleotide sequence ID" value="XM_025219686.1"/>
</dbReference>
<keyword evidence="2" id="KW-1003">Cell membrane</keyword>
<keyword evidence="5 10" id="KW-0552">Olfaction</keyword>
<name>A0A8N1S9P8_9HYME</name>
<evidence type="ECO:0000313" key="12">
    <source>
        <dbReference type="RefSeq" id="XP_025075471.1"/>
    </source>
</evidence>
<dbReference type="Proteomes" id="UP000504615">
    <property type="component" value="Unplaced"/>
</dbReference>
<reference evidence="12" key="1">
    <citation type="submission" date="2025-08" db="UniProtKB">
        <authorList>
            <consortium name="RefSeq"/>
        </authorList>
    </citation>
    <scope>IDENTIFICATION</scope>
</reference>
<sequence>MTDKRWNDDIAYSFFTHRIFLRIYGLWPLQTQTVFTNIRWNLFLIAQFMILPFLLVDSFWSDKNAGSNIENILYFTSTVTGIIKNVCVRINKKKLATNINAAIDDWLSAKDNKETQMIMKKYALKARMLTFTLLYSAVGCFSIYVLAIVFINLQQIYFMDKNLVDANTTNWILFIPCGPLSKSINGLQFVIILVIQILQTISLCIILSIVDTFFFTMTIHLAGQLEVLRKKFTTFANESDIEANYRKKFVSLINRHSKLTEFYQNLEDTFNFLILSQLVSTTIMIALIGMRINLCINEKNHIELTKSVLVLNYLFMQSLIFTYAGDFLQTKSEDIFHALYATSWFTLPLALMKDLHFAMMRSSVLLRLTGGKFFYVNRETMMYMLKTSASYVSVLRIALRN</sequence>
<proteinExistence type="inferred from homology"/>
<feature type="transmembrane region" description="Helical" evidence="10">
    <location>
        <begin position="304"/>
        <end position="323"/>
    </location>
</feature>
<evidence type="ECO:0000256" key="6">
    <source>
        <dbReference type="ARBA" id="ARBA00022989"/>
    </source>
</evidence>
<gene>
    <name evidence="12" type="primary">LOC105432530</name>
</gene>
<evidence type="ECO:0000256" key="1">
    <source>
        <dbReference type="ARBA" id="ARBA00004651"/>
    </source>
</evidence>
<feature type="transmembrane region" description="Helical" evidence="10">
    <location>
        <begin position="128"/>
        <end position="151"/>
    </location>
</feature>
<dbReference type="GO" id="GO:0004984">
    <property type="term" value="F:olfactory receptor activity"/>
    <property type="evidence" value="ECO:0007669"/>
    <property type="project" value="InterPro"/>
</dbReference>
<keyword evidence="11" id="KW-1185">Reference proteome</keyword>
<evidence type="ECO:0000256" key="7">
    <source>
        <dbReference type="ARBA" id="ARBA00023136"/>
    </source>
</evidence>
<comment type="subcellular location">
    <subcellularLocation>
        <location evidence="1 10">Cell membrane</location>
        <topology evidence="1 10">Multi-pass membrane protein</topology>
    </subcellularLocation>
</comment>
<protein>
    <recommendedName>
        <fullName evidence="10">Odorant receptor</fullName>
    </recommendedName>
</protein>
<evidence type="ECO:0000256" key="3">
    <source>
        <dbReference type="ARBA" id="ARBA00022606"/>
    </source>
</evidence>
<comment type="similarity">
    <text evidence="10">Belongs to the insect chemoreceptor superfamily. Heteromeric odorant receptor channel (TC 1.A.69) family.</text>
</comment>
<dbReference type="GeneID" id="105432530"/>
<organism evidence="11 12">
    <name type="scientific">Pogonomyrmex barbatus</name>
    <name type="common">red harvester ant</name>
    <dbReference type="NCBI Taxonomy" id="144034"/>
    <lineage>
        <taxon>Eukaryota</taxon>
        <taxon>Metazoa</taxon>
        <taxon>Ecdysozoa</taxon>
        <taxon>Arthropoda</taxon>
        <taxon>Hexapoda</taxon>
        <taxon>Insecta</taxon>
        <taxon>Pterygota</taxon>
        <taxon>Neoptera</taxon>
        <taxon>Endopterygota</taxon>
        <taxon>Hymenoptera</taxon>
        <taxon>Apocrita</taxon>
        <taxon>Aculeata</taxon>
        <taxon>Formicoidea</taxon>
        <taxon>Formicidae</taxon>
        <taxon>Myrmicinae</taxon>
        <taxon>Pogonomyrmex</taxon>
    </lineage>
</organism>
<feature type="transmembrane region" description="Helical" evidence="10">
    <location>
        <begin position="335"/>
        <end position="352"/>
    </location>
</feature>
<dbReference type="PANTHER" id="PTHR21137">
    <property type="entry name" value="ODORANT RECEPTOR"/>
    <property type="match status" value="1"/>
</dbReference>
<dbReference type="GO" id="GO:0005549">
    <property type="term" value="F:odorant binding"/>
    <property type="evidence" value="ECO:0007669"/>
    <property type="project" value="InterPro"/>
</dbReference>
<dbReference type="Pfam" id="PF02949">
    <property type="entry name" value="7tm_6"/>
    <property type="match status" value="1"/>
</dbReference>
<keyword evidence="6 10" id="KW-1133">Transmembrane helix</keyword>
<evidence type="ECO:0000256" key="4">
    <source>
        <dbReference type="ARBA" id="ARBA00022692"/>
    </source>
</evidence>
<evidence type="ECO:0000256" key="2">
    <source>
        <dbReference type="ARBA" id="ARBA00022475"/>
    </source>
</evidence>
<keyword evidence="7 10" id="KW-0472">Membrane</keyword>
<evidence type="ECO:0000256" key="10">
    <source>
        <dbReference type="RuleBase" id="RU351113"/>
    </source>
</evidence>
<dbReference type="AlphaFoldDB" id="A0A8N1S9P8"/>
<feature type="transmembrane region" description="Helical" evidence="10">
    <location>
        <begin position="272"/>
        <end position="292"/>
    </location>
</feature>
<keyword evidence="8 10" id="KW-0675">Receptor</keyword>